<proteinExistence type="predicted"/>
<reference evidence="1" key="1">
    <citation type="submission" date="2009-07" db="EMBL/GenBank/DDBJ databases">
        <authorList>
            <consortium name="US DOE Joint Genome Institute (JGI-PGF)"/>
            <person name="Lucas S."/>
            <person name="Copeland A."/>
            <person name="Lapidus A."/>
            <person name="Glavina del Rio T."/>
            <person name="Tice H."/>
            <person name="Bruce D."/>
            <person name="Goodwin L."/>
            <person name="Pitluck S."/>
            <person name="Larimer F."/>
            <person name="Land M.L."/>
            <person name="Mouttaki H."/>
            <person name="He Z."/>
            <person name="Zhou J."/>
            <person name="Hemme C.L."/>
        </authorList>
    </citation>
    <scope>NUCLEOTIDE SEQUENCE [LARGE SCALE GENOMIC DNA]</scope>
    <source>
        <strain evidence="1">DSM 2782</strain>
    </source>
</reference>
<dbReference type="AlphaFoldDB" id="F1TBK6"/>
<dbReference type="Gene3D" id="1.10.10.10">
    <property type="entry name" value="Winged helix-like DNA-binding domain superfamily/Winged helix DNA-binding domain"/>
    <property type="match status" value="1"/>
</dbReference>
<organism evidence="1 2">
    <name type="scientific">Ruminiclostridium papyrosolvens DSM 2782</name>
    <dbReference type="NCBI Taxonomy" id="588581"/>
    <lineage>
        <taxon>Bacteria</taxon>
        <taxon>Bacillati</taxon>
        <taxon>Bacillota</taxon>
        <taxon>Clostridia</taxon>
        <taxon>Eubacteriales</taxon>
        <taxon>Oscillospiraceae</taxon>
        <taxon>Ruminiclostridium</taxon>
    </lineage>
</organism>
<dbReference type="InterPro" id="IPR036388">
    <property type="entry name" value="WH-like_DNA-bd_sf"/>
</dbReference>
<accession>F1TBK6</accession>
<dbReference type="STRING" id="588581.Cpap_2562"/>
<dbReference type="eggNOG" id="ENOG5033GSC">
    <property type="taxonomic scope" value="Bacteria"/>
</dbReference>
<comment type="caution">
    <text evidence="1">The sequence shown here is derived from an EMBL/GenBank/DDBJ whole genome shotgun (WGS) entry which is preliminary data.</text>
</comment>
<evidence type="ECO:0000313" key="1">
    <source>
        <dbReference type="EMBL" id="EGD48410.1"/>
    </source>
</evidence>
<protein>
    <submittedName>
        <fullName evidence="1">RNA polymerase, sigma-24 subunit, ECF subfamily</fullName>
    </submittedName>
</protein>
<gene>
    <name evidence="1" type="ORF">Cpap_2562</name>
</gene>
<evidence type="ECO:0000313" key="2">
    <source>
        <dbReference type="Proteomes" id="UP000003860"/>
    </source>
</evidence>
<reference evidence="1" key="2">
    <citation type="submission" date="2011-01" db="EMBL/GenBank/DDBJ databases">
        <title>The Non-contiguous Finished genome of Clostridium papyrosolvens.</title>
        <authorList>
            <person name="Lucas S."/>
            <person name="Copeland A."/>
            <person name="Lapidus A."/>
            <person name="Cheng J.-F."/>
            <person name="Goodwin L."/>
            <person name="Pitluck S."/>
            <person name="Misra M."/>
            <person name="Chertkov O."/>
            <person name="Detter J.C."/>
            <person name="Han C."/>
            <person name="Tapia R."/>
            <person name="Land M."/>
            <person name="Hauser L."/>
            <person name="Kyrpides N."/>
            <person name="Ivanova N."/>
            <person name="Pagani I."/>
            <person name="Mouttaki H."/>
            <person name="He Z."/>
            <person name="Zhou J."/>
            <person name="Hemme C.L."/>
            <person name="Woyke T."/>
        </authorList>
    </citation>
    <scope>NUCLEOTIDE SEQUENCE [LARGE SCALE GENOMIC DNA]</scope>
    <source>
        <strain evidence="1">DSM 2782</strain>
    </source>
</reference>
<keyword evidence="2" id="KW-1185">Reference proteome</keyword>
<sequence length="151" mass="17832">MIKEELSQIIKLKKEIKQLNEKLLDLSYGDNETIVTDKVRGSMAQFPYLPKSFTITGREEMSEECIKERNEIGVRIRLKTQSLMEKINKAYEFIDSIEDSTVRQIMVYRYIDGLTWEQTGECMSYSWETVRKKHDKFLKTIPTNTSIYDVK</sequence>
<dbReference type="Proteomes" id="UP000003860">
    <property type="component" value="Unassembled WGS sequence"/>
</dbReference>
<name>F1TBK6_9FIRM</name>
<dbReference type="RefSeq" id="WP_004618573.1">
    <property type="nucleotide sequence ID" value="NZ_ACXX02000004.1"/>
</dbReference>
<dbReference type="EMBL" id="ACXX02000004">
    <property type="protein sequence ID" value="EGD48410.1"/>
    <property type="molecule type" value="Genomic_DNA"/>
</dbReference>
<dbReference type="InterPro" id="IPR013324">
    <property type="entry name" value="RNA_pol_sigma_r3/r4-like"/>
</dbReference>
<dbReference type="SUPFAM" id="SSF88659">
    <property type="entry name" value="Sigma3 and sigma4 domains of RNA polymerase sigma factors"/>
    <property type="match status" value="1"/>
</dbReference>
<dbReference type="OrthoDB" id="1698141at2"/>